<dbReference type="Proteomes" id="UP000298200">
    <property type="component" value="Unassembled WGS sequence"/>
</dbReference>
<dbReference type="InterPro" id="IPR032812">
    <property type="entry name" value="SbsA_Ig"/>
</dbReference>
<reference evidence="4" key="1">
    <citation type="journal article" date="2019" name="PLoS Negl. Trop. Dis.">
        <title>Revisiting the worldwide diversity of Leptospira species in the environment.</title>
        <authorList>
            <person name="Vincent A.T."/>
            <person name="Schiettekatte O."/>
            <person name="Bourhy P."/>
            <person name="Veyrier F.J."/>
            <person name="Picardeau M."/>
        </authorList>
    </citation>
    <scope>NUCLEOTIDE SEQUENCE [LARGE SCALE GENOMIC DNA]</scope>
    <source>
        <strain evidence="4">201800272</strain>
    </source>
</reference>
<organism evidence="3 4">
    <name type="scientific">Leptospira yanagawae</name>
    <dbReference type="NCBI Taxonomy" id="293069"/>
    <lineage>
        <taxon>Bacteria</taxon>
        <taxon>Pseudomonadati</taxon>
        <taxon>Spirochaetota</taxon>
        <taxon>Spirochaetia</taxon>
        <taxon>Leptospirales</taxon>
        <taxon>Leptospiraceae</taxon>
        <taxon>Leptospira</taxon>
    </lineage>
</organism>
<evidence type="ECO:0000259" key="2">
    <source>
        <dbReference type="Pfam" id="PF13205"/>
    </source>
</evidence>
<feature type="domain" description="SbsA Ig-like" evidence="2">
    <location>
        <begin position="146"/>
        <end position="247"/>
    </location>
</feature>
<sequence>MKQISILILLCICFSCNDQFGDLLDKGYLLGLSNPEDFERPSVLTISPFTGSRDVPLDSTISILFSRPMNRNATELALSISSNGGNITSSYNWRNDYLLDLSFKLGLTIGKRYEIKINRALAKDTKNNTLTKDYVSEFYTIGFIDPPEIINAEPVISNSLVENWPVNQDLLLYFSQPMDEAETSAATTISGGPAVFLKEWSNNSTVLRLRLQSPLQSSTSYTVRVSSSAKSKLGVPIIKEFSNSFYTGTIATALTVQITPFPNSPAWPVVSPSPVLNEFVEVSKYDSFRFTFNRPMKQETVERAISFSPAISGRNRWVTGEVLEFTPNSPLNQSTRYRLNFSSSAQDLNSIPLGNSYLIDFISNNSNDSLPITINSVTGYSVSATCVPILDTNPNAISYPFDQNKIYSISITSTDCSLMDYMFEISFNTAGGCALKTNGDGDIFNQISFSYFSGGPGGGSPLVYYKDYAPPAICSSPGVYKIGIKSLFPNVQYKKTILGGNAGLRDINENYLISSESFLFQRL</sequence>
<evidence type="ECO:0000313" key="3">
    <source>
        <dbReference type="EMBL" id="TGL17931.1"/>
    </source>
</evidence>
<dbReference type="Gene3D" id="2.60.40.3710">
    <property type="match status" value="2"/>
</dbReference>
<evidence type="ECO:0000256" key="1">
    <source>
        <dbReference type="ARBA" id="ARBA00022729"/>
    </source>
</evidence>
<name>A0ABY2M147_9LEPT</name>
<comment type="caution">
    <text evidence="3">The sequence shown here is derived from an EMBL/GenBank/DDBJ whole genome shotgun (WGS) entry which is preliminary data.</text>
</comment>
<feature type="domain" description="SbsA Ig-like" evidence="2">
    <location>
        <begin position="39"/>
        <end position="140"/>
    </location>
</feature>
<evidence type="ECO:0000313" key="4">
    <source>
        <dbReference type="Proteomes" id="UP000298200"/>
    </source>
</evidence>
<keyword evidence="4" id="KW-1185">Reference proteome</keyword>
<dbReference type="EMBL" id="RQFU01000020">
    <property type="protein sequence ID" value="TGL17931.1"/>
    <property type="molecule type" value="Genomic_DNA"/>
</dbReference>
<feature type="domain" description="SbsA Ig-like" evidence="2">
    <location>
        <begin position="277"/>
        <end position="357"/>
    </location>
</feature>
<keyword evidence="1" id="KW-0732">Signal</keyword>
<protein>
    <submittedName>
        <fullName evidence="3">Ig-like protein</fullName>
    </submittedName>
</protein>
<accession>A0ABY2M147</accession>
<dbReference type="RefSeq" id="WP_135636974.1">
    <property type="nucleotide sequence ID" value="NZ_RQFU01000020.1"/>
</dbReference>
<dbReference type="Pfam" id="PF13205">
    <property type="entry name" value="Big_5"/>
    <property type="match status" value="3"/>
</dbReference>
<proteinExistence type="predicted"/>
<gene>
    <name evidence="3" type="ORF">EHQ46_15865</name>
</gene>